<feature type="transmembrane region" description="Helical" evidence="6">
    <location>
        <begin position="129"/>
        <end position="151"/>
    </location>
</feature>
<feature type="transmembrane region" description="Helical" evidence="6">
    <location>
        <begin position="98"/>
        <end position="117"/>
    </location>
</feature>
<dbReference type="Proteomes" id="UP000068196">
    <property type="component" value="Chromosome"/>
</dbReference>
<protein>
    <recommendedName>
        <fullName evidence="9">Protein PsiE</fullName>
    </recommendedName>
</protein>
<feature type="transmembrane region" description="Helical" evidence="6">
    <location>
        <begin position="68"/>
        <end position="86"/>
    </location>
</feature>
<evidence type="ECO:0008006" key="9">
    <source>
        <dbReference type="Google" id="ProtNLM"/>
    </source>
</evidence>
<reference evidence="8" key="2">
    <citation type="journal article" date="2016" name="Int. J. Syst. Evol. Microbiol.">
        <title>Caldimicrobium thiodismutans sp. nov., a sulfur-disproportionating bacterium isolated from a hot spring.</title>
        <authorList>
            <person name="Kojima H."/>
            <person name="Umezawa K."/>
            <person name="Fukui M."/>
        </authorList>
    </citation>
    <scope>NUCLEOTIDE SEQUENCE [LARGE SCALE GENOMIC DNA]</scope>
    <source>
        <strain evidence="8">TF1</strain>
    </source>
</reference>
<dbReference type="OrthoDB" id="9790622at2"/>
<evidence type="ECO:0000256" key="4">
    <source>
        <dbReference type="ARBA" id="ARBA00022989"/>
    </source>
</evidence>
<dbReference type="STRING" id="1653476.THC_0826"/>
<evidence type="ECO:0000256" key="6">
    <source>
        <dbReference type="SAM" id="Phobius"/>
    </source>
</evidence>
<proteinExistence type="predicted"/>
<feature type="transmembrane region" description="Helical" evidence="6">
    <location>
        <begin position="24"/>
        <end position="48"/>
    </location>
</feature>
<keyword evidence="5 6" id="KW-0472">Membrane</keyword>
<keyword evidence="8" id="KW-1185">Reference proteome</keyword>
<dbReference type="Pfam" id="PF06146">
    <property type="entry name" value="PsiE"/>
    <property type="match status" value="1"/>
</dbReference>
<dbReference type="EMBL" id="AP014945">
    <property type="protein sequence ID" value="BAU23215.1"/>
    <property type="molecule type" value="Genomic_DNA"/>
</dbReference>
<gene>
    <name evidence="7" type="ORF">THC_0826</name>
</gene>
<evidence type="ECO:0000256" key="1">
    <source>
        <dbReference type="ARBA" id="ARBA00004651"/>
    </source>
</evidence>
<keyword evidence="3 6" id="KW-0812">Transmembrane</keyword>
<reference evidence="7 8" key="1">
    <citation type="journal article" date="2016" name="Int. J. Syst. Evol. Microbiol.">
        <title>Caldimicrobium thiodismutans sp. nov., a sulfur-disproportionating bacterium isolated from a hot spring, and emended description of the genus Caldimicrobium.</title>
        <authorList>
            <person name="Kojima H."/>
            <person name="Umezawa K."/>
            <person name="Fukui M."/>
        </authorList>
    </citation>
    <scope>NUCLEOTIDE SEQUENCE [LARGE SCALE GENOMIC DNA]</scope>
    <source>
        <strain evidence="7 8">TF1</strain>
    </source>
</reference>
<dbReference type="AlphaFoldDB" id="A0A0U5AXP7"/>
<evidence type="ECO:0000313" key="7">
    <source>
        <dbReference type="EMBL" id="BAU23215.1"/>
    </source>
</evidence>
<sequence length="156" mass="18079">MTPEEKSQNFRIRAREFFIKLEEYLYYLVAIGLIIGFGIVMIDGLVILINLYNTANFTEGAIKFLDKILVSLIFLEIFYTVLVAILEESAVKCVEPFILVAITALVRRLLILSFELSHPTIFSTERMKYYLIEMALVGILILMLIFSLILFRRSKR</sequence>
<evidence type="ECO:0000256" key="3">
    <source>
        <dbReference type="ARBA" id="ARBA00022692"/>
    </source>
</evidence>
<keyword evidence="4 6" id="KW-1133">Transmembrane helix</keyword>
<dbReference type="RefSeq" id="WP_068513721.1">
    <property type="nucleotide sequence ID" value="NZ_AP014945.1"/>
</dbReference>
<name>A0A0U5AXP7_9BACT</name>
<organism evidence="7 8">
    <name type="scientific">Caldimicrobium thiodismutans</name>
    <dbReference type="NCBI Taxonomy" id="1653476"/>
    <lineage>
        <taxon>Bacteria</taxon>
        <taxon>Pseudomonadati</taxon>
        <taxon>Thermodesulfobacteriota</taxon>
        <taxon>Thermodesulfobacteria</taxon>
        <taxon>Thermodesulfobacteriales</taxon>
        <taxon>Thermodesulfobacteriaceae</taxon>
        <taxon>Caldimicrobium</taxon>
    </lineage>
</organism>
<evidence type="ECO:0000256" key="2">
    <source>
        <dbReference type="ARBA" id="ARBA00022475"/>
    </source>
</evidence>
<dbReference type="GO" id="GO:0005886">
    <property type="term" value="C:plasma membrane"/>
    <property type="evidence" value="ECO:0007669"/>
    <property type="project" value="UniProtKB-SubCell"/>
</dbReference>
<dbReference type="InterPro" id="IPR020948">
    <property type="entry name" value="P_starv_induced_PsiE-like"/>
</dbReference>
<evidence type="ECO:0000313" key="8">
    <source>
        <dbReference type="Proteomes" id="UP000068196"/>
    </source>
</evidence>
<keyword evidence="2" id="KW-1003">Cell membrane</keyword>
<accession>A0A0U5AXP7</accession>
<evidence type="ECO:0000256" key="5">
    <source>
        <dbReference type="ARBA" id="ARBA00023136"/>
    </source>
</evidence>
<comment type="subcellular location">
    <subcellularLocation>
        <location evidence="1">Cell membrane</location>
        <topology evidence="1">Multi-pass membrane protein</topology>
    </subcellularLocation>
</comment>
<dbReference type="KEGG" id="cthi:THC_0826"/>